<dbReference type="EMBL" id="CP142434">
    <property type="protein sequence ID" value="XBC47747.1"/>
    <property type="molecule type" value="Genomic_DNA"/>
</dbReference>
<dbReference type="PROSITE" id="PS51257">
    <property type="entry name" value="PROKAR_LIPOPROTEIN"/>
    <property type="match status" value="1"/>
</dbReference>
<dbReference type="EMBL" id="CP142436">
    <property type="protein sequence ID" value="XBC50638.1"/>
    <property type="molecule type" value="Genomic_DNA"/>
</dbReference>
<reference evidence="1" key="1">
    <citation type="submission" date="2023-12" db="EMBL/GenBank/DDBJ databases">
        <title>Dolosigranulum savutii sp. nov. isolated from human upper respiratory samples collected in Botswana.</title>
        <authorList>
            <person name="Kelly M.S."/>
        </authorList>
    </citation>
    <scope>NUCLEOTIDE SEQUENCE</scope>
    <source>
        <strain evidence="2">MSK211</strain>
        <strain evidence="1">MSK312</strain>
    </source>
</reference>
<protein>
    <recommendedName>
        <fullName evidence="3">DUF5067 domain-containing protein</fullName>
    </recommendedName>
</protein>
<sequence length="373" mass="41473">MMKKLVTVVAVATLLGGCGLYEETPNEDEKTEEAADQQQTEVTFSLQESNRFAQVSALNDETLKLLSDRVTAGDEQAMGEEGEVSMLFSGTYLEAEEQLYGVFLITNRTDKAMTNLRFRMTMSESETEVPFVQEDIYLGSQAFGTLEQDAAMPVYVEMSTDLRGDLDSYDFGQAIVELSNLHYEQPEQAEDAEGEADNPFPDGFTPGYHPQYTLSVQHEQQLRQDIEDGNVPELELVIPPVIQNNPQSAEIKELLTDKLLNPAKGLSIEEDMTLHWTGVTAEDPDGSLSTLFLVTNRTGQDKENFSLTMNFFDSEGESILEAHELQFSAEEYGVLPDQGLMPVFVEIPSDRASVLTNILDGHADPDYSIVSFQ</sequence>
<evidence type="ECO:0000313" key="1">
    <source>
        <dbReference type="EMBL" id="XBC47747.1"/>
    </source>
</evidence>
<accession>A0AB74TQC5</accession>
<organism evidence="1">
    <name type="scientific">Dolosigranulum savutiense</name>
    <dbReference type="NCBI Taxonomy" id="3110288"/>
    <lineage>
        <taxon>Bacteria</taxon>
        <taxon>Bacillati</taxon>
        <taxon>Bacillota</taxon>
        <taxon>Bacilli</taxon>
        <taxon>Lactobacillales</taxon>
        <taxon>Carnobacteriaceae</taxon>
        <taxon>Dolosigranulum</taxon>
    </lineage>
</organism>
<dbReference type="RefSeq" id="WP_347297842.1">
    <property type="nucleotide sequence ID" value="NZ_CP142434.1"/>
</dbReference>
<proteinExistence type="predicted"/>
<evidence type="ECO:0008006" key="3">
    <source>
        <dbReference type="Google" id="ProtNLM"/>
    </source>
</evidence>
<evidence type="ECO:0000313" key="2">
    <source>
        <dbReference type="EMBL" id="XBC50638.1"/>
    </source>
</evidence>
<name>A0AB74TQC5_9LACT</name>
<dbReference type="AlphaFoldDB" id="A0AB74TQC5"/>
<gene>
    <name evidence="2" type="ORF">VUQ07_05020</name>
    <name evidence="1" type="ORF">VUQ09_09480</name>
</gene>